<comment type="similarity">
    <text evidence="1">Belongs to the protein kinase superfamily. ADCK protein kinase family.</text>
</comment>
<dbReference type="InterPro" id="IPR004147">
    <property type="entry name" value="ABC1_dom"/>
</dbReference>
<dbReference type="Pfam" id="PF03109">
    <property type="entry name" value="ABC1"/>
    <property type="match status" value="1"/>
</dbReference>
<gene>
    <name evidence="3" type="ORF">ZEAMMB73_Zm00001d019591</name>
</gene>
<accession>A0A1D6HZ55</accession>
<dbReference type="PANTHER" id="PTHR10566">
    <property type="entry name" value="CHAPERONE-ACTIVITY OF BC1 COMPLEX CABC1 -RELATED"/>
    <property type="match status" value="1"/>
</dbReference>
<proteinExistence type="inferred from homology"/>
<dbReference type="ExpressionAtlas" id="A0A1D6HZ55">
    <property type="expression patterns" value="baseline and differential"/>
</dbReference>
<reference evidence="3" key="1">
    <citation type="submission" date="2015-12" db="EMBL/GenBank/DDBJ databases">
        <title>Update maize B73 reference genome by single molecule sequencing technologies.</title>
        <authorList>
            <consortium name="Maize Genome Sequencing Project"/>
            <person name="Ware D."/>
        </authorList>
    </citation>
    <scope>NUCLEOTIDE SEQUENCE [LARGE SCALE GENOMIC DNA]</scope>
    <source>
        <tissue evidence="3">Seedling</tissue>
    </source>
</reference>
<evidence type="ECO:0000313" key="3">
    <source>
        <dbReference type="EMBL" id="ONM53379.1"/>
    </source>
</evidence>
<evidence type="ECO:0000259" key="2">
    <source>
        <dbReference type="Pfam" id="PF03109"/>
    </source>
</evidence>
<dbReference type="InterPro" id="IPR050154">
    <property type="entry name" value="UbiB_kinase"/>
</dbReference>
<sequence>MAGPTSRLLILARRADRRRCLPFLVPRALQAAPPTFSPALPLPPCLPASTPVMSYSSAFTSVHGERPSSEYAKIRKESLETQFGRILGSSSRRHFADRGFGPFLALYRAATISFHVVKLTIWHLLLNDMHKRAEKFRETLIRLGPFYIKLGQALSTRPDILPSAYCQELAKLQDQIPPFPTRIALRTIESQLGSRISDLFADISPEPIAAASLGQVYKVMQLIYDLESLLQSKFKGLEWRPC</sequence>
<feature type="domain" description="ABC1 atypical kinase-like" evidence="2">
    <location>
        <begin position="171"/>
        <end position="218"/>
    </location>
</feature>
<organism evidence="3">
    <name type="scientific">Zea mays</name>
    <name type="common">Maize</name>
    <dbReference type="NCBI Taxonomy" id="4577"/>
    <lineage>
        <taxon>Eukaryota</taxon>
        <taxon>Viridiplantae</taxon>
        <taxon>Streptophyta</taxon>
        <taxon>Embryophyta</taxon>
        <taxon>Tracheophyta</taxon>
        <taxon>Spermatophyta</taxon>
        <taxon>Magnoliopsida</taxon>
        <taxon>Liliopsida</taxon>
        <taxon>Poales</taxon>
        <taxon>Poaceae</taxon>
        <taxon>PACMAD clade</taxon>
        <taxon>Panicoideae</taxon>
        <taxon>Andropogonodae</taxon>
        <taxon>Andropogoneae</taxon>
        <taxon>Tripsacinae</taxon>
        <taxon>Zea</taxon>
    </lineage>
</organism>
<name>A0A1D6HZ55_MAIZE</name>
<keyword evidence="3" id="KW-0830">Ubiquinone</keyword>
<protein>
    <submittedName>
        <fullName evidence="3">Ubiquinone biosynthesis protein ubiB</fullName>
    </submittedName>
</protein>
<dbReference type="AlphaFoldDB" id="A0A1D6HZ55"/>
<dbReference type="EMBL" id="CM007650">
    <property type="protein sequence ID" value="ONM53379.1"/>
    <property type="molecule type" value="Genomic_DNA"/>
</dbReference>
<evidence type="ECO:0000256" key="1">
    <source>
        <dbReference type="ARBA" id="ARBA00009670"/>
    </source>
</evidence>
<dbReference type="PANTHER" id="PTHR10566:SF124">
    <property type="entry name" value="PROTEIN KINASE SUPERFAMILY PROTEIN"/>
    <property type="match status" value="1"/>
</dbReference>